<accession>A0ABR3J440</accession>
<evidence type="ECO:0000313" key="1">
    <source>
        <dbReference type="EMBL" id="KAL0950405.1"/>
    </source>
</evidence>
<name>A0ABR3J440_9AGAR</name>
<protein>
    <submittedName>
        <fullName evidence="1">Uncharacterized protein</fullName>
    </submittedName>
</protein>
<evidence type="ECO:0000313" key="2">
    <source>
        <dbReference type="Proteomes" id="UP001556367"/>
    </source>
</evidence>
<keyword evidence="2" id="KW-1185">Reference proteome</keyword>
<dbReference type="Proteomes" id="UP001556367">
    <property type="component" value="Unassembled WGS sequence"/>
</dbReference>
<organism evidence="1 2">
    <name type="scientific">Hohenbuehelia grisea</name>
    <dbReference type="NCBI Taxonomy" id="104357"/>
    <lineage>
        <taxon>Eukaryota</taxon>
        <taxon>Fungi</taxon>
        <taxon>Dikarya</taxon>
        <taxon>Basidiomycota</taxon>
        <taxon>Agaricomycotina</taxon>
        <taxon>Agaricomycetes</taxon>
        <taxon>Agaricomycetidae</taxon>
        <taxon>Agaricales</taxon>
        <taxon>Pleurotineae</taxon>
        <taxon>Pleurotaceae</taxon>
        <taxon>Hohenbuehelia</taxon>
    </lineage>
</organism>
<comment type="caution">
    <text evidence="1">The sequence shown here is derived from an EMBL/GenBank/DDBJ whole genome shotgun (WGS) entry which is preliminary data.</text>
</comment>
<dbReference type="EMBL" id="JASNQZ010000012">
    <property type="protein sequence ID" value="KAL0950405.1"/>
    <property type="molecule type" value="Genomic_DNA"/>
</dbReference>
<reference evidence="2" key="1">
    <citation type="submission" date="2024-06" db="EMBL/GenBank/DDBJ databases">
        <title>Multi-omics analyses provide insights into the biosynthesis of the anticancer antibiotic pleurotin in Hohenbuehelia grisea.</title>
        <authorList>
            <person name="Weaver J.A."/>
            <person name="Alberti F."/>
        </authorList>
    </citation>
    <scope>NUCLEOTIDE SEQUENCE [LARGE SCALE GENOMIC DNA]</scope>
    <source>
        <strain evidence="2">T-177</strain>
    </source>
</reference>
<gene>
    <name evidence="1" type="ORF">HGRIS_010362</name>
</gene>
<proteinExistence type="predicted"/>
<sequence>MKSLVQDPTLQYAIELGVAGLREGEKLSQDLPALNRIERLRLRQQTRRKAPLHAMKSVSPYSHHRSFNWRIFNSRFMRSRLDQIRVPAHNNRNTIDTFYYTPHQQKFRMRTLALEFDFDFFCADVEQDLLVIRMAEPFNMQGALQLRFLSFKSLQPHRETVFDNGFWHIPDGARILDSPVHISVSESLILISCTITREWPNVDPVHLVTIVNWRTGATERIFAYLPWRISTTCVIAKRYLLIGGHRDGTPSMDVFHIGDTADITSPQSPLHLSTFEFPEPNTAVRRGSLKSISLTESGPCSIGSPGGGDESDFDGRCACDVNEEFHDDFLCRLLVMQVSYPRRDNQDRTGHHEIIAPLRVFIPRSHDEDAMHVVCSWAAWGPRNTRWFANVHDRSKNPIWLRSDAWGPRLARGNALLDFNTYDIMRENLRDPPQPNASSFSFRPFSTPHPFSYAPNFSSASISFPSPTPFRQPLNPPLFSLTHSAANLTGGSPAIVTTPTIIRAIDGYLEDIVSYLPYRTTPFDVILTHRALVLKENVILGIKTDRHGIYQVDAFKIFDDVPT</sequence>